<protein>
    <submittedName>
        <fullName evidence="1">Nucleoside triphosphate pyrophosphohydrolase</fullName>
    </submittedName>
</protein>
<dbReference type="Proteomes" id="UP001145050">
    <property type="component" value="Unassembled WGS sequence"/>
</dbReference>
<dbReference type="SUPFAM" id="SSF101386">
    <property type="entry name" value="all-alpha NTP pyrophosphatases"/>
    <property type="match status" value="1"/>
</dbReference>
<dbReference type="AlphaFoldDB" id="A0A9X3WUJ1"/>
<comment type="caution">
    <text evidence="1">The sequence shown here is derived from an EMBL/GenBank/DDBJ whole genome shotgun (WGS) entry which is preliminary data.</text>
</comment>
<accession>A0A9X3WUJ1</accession>
<dbReference type="CDD" id="cd11532">
    <property type="entry name" value="NTP-PPase_COG4997"/>
    <property type="match status" value="1"/>
</dbReference>
<keyword evidence="2" id="KW-1185">Reference proteome</keyword>
<dbReference type="RefSeq" id="WP_272436663.1">
    <property type="nucleotide sequence ID" value="NZ_JAMQKB010000008.1"/>
</dbReference>
<organism evidence="1 2">
    <name type="scientific">Terrihalobacillus insolitus</name>
    <dbReference type="NCBI Taxonomy" id="2950438"/>
    <lineage>
        <taxon>Bacteria</taxon>
        <taxon>Bacillati</taxon>
        <taxon>Bacillota</taxon>
        <taxon>Bacilli</taxon>
        <taxon>Bacillales</taxon>
        <taxon>Bacillaceae</taxon>
        <taxon>Terrihalobacillus</taxon>
    </lineage>
</organism>
<proteinExistence type="predicted"/>
<name>A0A9X3WUJ1_9BACI</name>
<gene>
    <name evidence="1" type="ORF">NC797_10110</name>
</gene>
<dbReference type="InterPro" id="IPR038735">
    <property type="entry name" value="MSMEG_1276-like_NTP-PPase_dom"/>
</dbReference>
<reference evidence="1" key="1">
    <citation type="submission" date="2022-06" db="EMBL/GenBank/DDBJ databases">
        <title>Aquibacillus sp. a new bacterium isolated from soil saline samples.</title>
        <authorList>
            <person name="Galisteo C."/>
            <person name="De La Haba R."/>
            <person name="Sanchez-Porro C."/>
            <person name="Ventosa A."/>
        </authorList>
    </citation>
    <scope>NUCLEOTIDE SEQUENCE</scope>
    <source>
        <strain evidence="1">3ASR75-11</strain>
    </source>
</reference>
<dbReference type="EMBL" id="JAMQKB010000008">
    <property type="protein sequence ID" value="MDC3424863.1"/>
    <property type="molecule type" value="Genomic_DNA"/>
</dbReference>
<sequence>MPIYNKLVRDLIPQIIEKQGIQFSTKVLDHDDYIAALQKKLVEEVEEYIKTDNNQDSLEELADVLELIHAIAKIHGSSIDQVEEIRQQKAIERGVFNDKVFLLEVEDD</sequence>
<evidence type="ECO:0000313" key="2">
    <source>
        <dbReference type="Proteomes" id="UP001145050"/>
    </source>
</evidence>
<evidence type="ECO:0000313" key="1">
    <source>
        <dbReference type="EMBL" id="MDC3424863.1"/>
    </source>
</evidence>